<dbReference type="AlphaFoldDB" id="A0AAD5N3J0"/>
<evidence type="ECO:0000313" key="2">
    <source>
        <dbReference type="Proteomes" id="UP001196413"/>
    </source>
</evidence>
<dbReference type="Proteomes" id="UP001196413">
    <property type="component" value="Unassembled WGS sequence"/>
</dbReference>
<dbReference type="EMBL" id="JAHQIW010003966">
    <property type="protein sequence ID" value="KAJ1360802.1"/>
    <property type="molecule type" value="Genomic_DNA"/>
</dbReference>
<accession>A0AAD5N3J0</accession>
<keyword evidence="2" id="KW-1185">Reference proteome</keyword>
<evidence type="ECO:0000313" key="1">
    <source>
        <dbReference type="EMBL" id="KAJ1360802.1"/>
    </source>
</evidence>
<protein>
    <submittedName>
        <fullName evidence="1">Uncharacterized protein</fullName>
    </submittedName>
</protein>
<proteinExistence type="predicted"/>
<comment type="caution">
    <text evidence="1">The sequence shown here is derived from an EMBL/GenBank/DDBJ whole genome shotgun (WGS) entry which is preliminary data.</text>
</comment>
<sequence>MHLRHIKVGVPLYKSGGPCGDCGGRRDRRCRPLGTLCDYTATVDERYASCVVLYAMK</sequence>
<name>A0AAD5N3J0_PARTN</name>
<reference evidence="1" key="1">
    <citation type="submission" date="2021-06" db="EMBL/GenBank/DDBJ databases">
        <title>Parelaphostrongylus tenuis whole genome reference sequence.</title>
        <authorList>
            <person name="Garwood T.J."/>
            <person name="Larsen P.A."/>
            <person name="Fountain-Jones N.M."/>
            <person name="Garbe J.R."/>
            <person name="Macchietto M.G."/>
            <person name="Kania S.A."/>
            <person name="Gerhold R.W."/>
            <person name="Richards J.E."/>
            <person name="Wolf T.M."/>
        </authorList>
    </citation>
    <scope>NUCLEOTIDE SEQUENCE</scope>
    <source>
        <strain evidence="1">MNPRO001-30</strain>
        <tissue evidence="1">Meninges</tissue>
    </source>
</reference>
<organism evidence="1 2">
    <name type="scientific">Parelaphostrongylus tenuis</name>
    <name type="common">Meningeal worm</name>
    <dbReference type="NCBI Taxonomy" id="148309"/>
    <lineage>
        <taxon>Eukaryota</taxon>
        <taxon>Metazoa</taxon>
        <taxon>Ecdysozoa</taxon>
        <taxon>Nematoda</taxon>
        <taxon>Chromadorea</taxon>
        <taxon>Rhabditida</taxon>
        <taxon>Rhabditina</taxon>
        <taxon>Rhabditomorpha</taxon>
        <taxon>Strongyloidea</taxon>
        <taxon>Metastrongylidae</taxon>
        <taxon>Parelaphostrongylus</taxon>
    </lineage>
</organism>
<gene>
    <name evidence="1" type="ORF">KIN20_019869</name>
</gene>